<feature type="non-terminal residue" evidence="1">
    <location>
        <position position="1"/>
    </location>
</feature>
<keyword evidence="2" id="KW-1185">Reference proteome</keyword>
<dbReference type="AlphaFoldDB" id="A0ABD0R0S1"/>
<feature type="non-terminal residue" evidence="1">
    <location>
        <position position="57"/>
    </location>
</feature>
<comment type="caution">
    <text evidence="1">The sequence shown here is derived from an EMBL/GenBank/DDBJ whole genome shotgun (WGS) entry which is preliminary data.</text>
</comment>
<dbReference type="EMBL" id="JAMKFB020000005">
    <property type="protein sequence ID" value="KAL0192047.1"/>
    <property type="molecule type" value="Genomic_DNA"/>
</dbReference>
<name>A0ABD0R0S1_CIRMR</name>
<accession>A0ABD0R0S1</accession>
<proteinExistence type="predicted"/>
<sequence>RFPKQRGRLWCTPRKTLPLDRILPGSHPRPVNSLRARAYMVSGQAEGGEVDLAPFRL</sequence>
<reference evidence="1 2" key="1">
    <citation type="submission" date="2024-05" db="EMBL/GenBank/DDBJ databases">
        <title>Genome sequencing and assembly of Indian major carp, Cirrhinus mrigala (Hamilton, 1822).</title>
        <authorList>
            <person name="Mohindra V."/>
            <person name="Chowdhury L.M."/>
            <person name="Lal K."/>
            <person name="Jena J.K."/>
        </authorList>
    </citation>
    <scope>NUCLEOTIDE SEQUENCE [LARGE SCALE GENOMIC DNA]</scope>
    <source>
        <strain evidence="1">CM1030</strain>
        <tissue evidence="1">Blood</tissue>
    </source>
</reference>
<evidence type="ECO:0000313" key="2">
    <source>
        <dbReference type="Proteomes" id="UP001529510"/>
    </source>
</evidence>
<gene>
    <name evidence="1" type="ORF">M9458_010343</name>
</gene>
<dbReference type="Proteomes" id="UP001529510">
    <property type="component" value="Unassembled WGS sequence"/>
</dbReference>
<organism evidence="1 2">
    <name type="scientific">Cirrhinus mrigala</name>
    <name type="common">Mrigala</name>
    <dbReference type="NCBI Taxonomy" id="683832"/>
    <lineage>
        <taxon>Eukaryota</taxon>
        <taxon>Metazoa</taxon>
        <taxon>Chordata</taxon>
        <taxon>Craniata</taxon>
        <taxon>Vertebrata</taxon>
        <taxon>Euteleostomi</taxon>
        <taxon>Actinopterygii</taxon>
        <taxon>Neopterygii</taxon>
        <taxon>Teleostei</taxon>
        <taxon>Ostariophysi</taxon>
        <taxon>Cypriniformes</taxon>
        <taxon>Cyprinidae</taxon>
        <taxon>Labeoninae</taxon>
        <taxon>Labeonini</taxon>
        <taxon>Cirrhinus</taxon>
    </lineage>
</organism>
<evidence type="ECO:0000313" key="1">
    <source>
        <dbReference type="EMBL" id="KAL0192047.1"/>
    </source>
</evidence>
<protein>
    <submittedName>
        <fullName evidence="1">Uncharacterized protein</fullName>
    </submittedName>
</protein>